<feature type="domain" description="HTH gntR-type" evidence="4">
    <location>
        <begin position="20"/>
        <end position="87"/>
    </location>
</feature>
<dbReference type="SMART" id="SM00895">
    <property type="entry name" value="FCD"/>
    <property type="match status" value="1"/>
</dbReference>
<dbReference type="AlphaFoldDB" id="A0A1I1X9R7"/>
<dbReference type="PRINTS" id="PR00035">
    <property type="entry name" value="HTHGNTR"/>
</dbReference>
<keyword evidence="1" id="KW-0805">Transcription regulation</keyword>
<evidence type="ECO:0000256" key="3">
    <source>
        <dbReference type="ARBA" id="ARBA00023163"/>
    </source>
</evidence>
<dbReference type="Pfam" id="PF00392">
    <property type="entry name" value="GntR"/>
    <property type="match status" value="1"/>
</dbReference>
<dbReference type="Pfam" id="PF07729">
    <property type="entry name" value="FCD"/>
    <property type="match status" value="1"/>
</dbReference>
<dbReference type="Gene3D" id="1.10.10.10">
    <property type="entry name" value="Winged helix-like DNA-binding domain superfamily/Winged helix DNA-binding domain"/>
    <property type="match status" value="1"/>
</dbReference>
<dbReference type="InterPro" id="IPR011711">
    <property type="entry name" value="GntR_C"/>
</dbReference>
<dbReference type="PANTHER" id="PTHR43537">
    <property type="entry name" value="TRANSCRIPTIONAL REGULATOR, GNTR FAMILY"/>
    <property type="match status" value="1"/>
</dbReference>
<dbReference type="EMBL" id="FOMS01000005">
    <property type="protein sequence ID" value="SFE04077.1"/>
    <property type="molecule type" value="Genomic_DNA"/>
</dbReference>
<sequence length="235" mass="26214">MAVESFNQDPVSDLVPRQSSRRSHTLFVELQKEIVLGILAPDSTLTELDLAQRFGCSQGTVREALMQLSEEGLVKRQPNRGTRVAPCPADDARALLTLRREVECTHLDRVVERTDAHLLADMRALLDAMRNAARDGDEYGLSVRDRAFHTRLFEAADLPLVTPILTRCLIHAHRFKILNSQPNRALEETAERHRPIVEALEARDRARLHDLLAHHIATIVDFGPDLTGGAAEGDA</sequence>
<evidence type="ECO:0000256" key="2">
    <source>
        <dbReference type="ARBA" id="ARBA00023125"/>
    </source>
</evidence>
<keyword evidence="3" id="KW-0804">Transcription</keyword>
<protein>
    <submittedName>
        <fullName evidence="5">DNA-binding transcriptional regulator, GntR family</fullName>
    </submittedName>
</protein>
<dbReference type="RefSeq" id="WP_149755815.1">
    <property type="nucleotide sequence ID" value="NZ_FOMS01000005.1"/>
</dbReference>
<dbReference type="Proteomes" id="UP000325289">
    <property type="component" value="Unassembled WGS sequence"/>
</dbReference>
<dbReference type="SUPFAM" id="SSF48008">
    <property type="entry name" value="GntR ligand-binding domain-like"/>
    <property type="match status" value="1"/>
</dbReference>
<dbReference type="CDD" id="cd07377">
    <property type="entry name" value="WHTH_GntR"/>
    <property type="match status" value="1"/>
</dbReference>
<dbReference type="OrthoDB" id="6087511at2"/>
<dbReference type="InterPro" id="IPR000524">
    <property type="entry name" value="Tscrpt_reg_HTH_GntR"/>
</dbReference>
<dbReference type="PANTHER" id="PTHR43537:SF5">
    <property type="entry name" value="UXU OPERON TRANSCRIPTIONAL REGULATOR"/>
    <property type="match status" value="1"/>
</dbReference>
<evidence type="ECO:0000256" key="1">
    <source>
        <dbReference type="ARBA" id="ARBA00023015"/>
    </source>
</evidence>
<evidence type="ECO:0000259" key="4">
    <source>
        <dbReference type="PROSITE" id="PS50949"/>
    </source>
</evidence>
<dbReference type="PROSITE" id="PS50949">
    <property type="entry name" value="HTH_GNTR"/>
    <property type="match status" value="1"/>
</dbReference>
<dbReference type="SUPFAM" id="SSF46785">
    <property type="entry name" value="Winged helix' DNA-binding domain"/>
    <property type="match status" value="1"/>
</dbReference>
<dbReference type="GO" id="GO:0003677">
    <property type="term" value="F:DNA binding"/>
    <property type="evidence" value="ECO:0007669"/>
    <property type="project" value="UniProtKB-KW"/>
</dbReference>
<dbReference type="Gene3D" id="1.20.120.530">
    <property type="entry name" value="GntR ligand-binding domain-like"/>
    <property type="match status" value="1"/>
</dbReference>
<gene>
    <name evidence="5" type="ORF">SAMN04515678_105297</name>
</gene>
<dbReference type="InterPro" id="IPR008920">
    <property type="entry name" value="TF_FadR/GntR_C"/>
</dbReference>
<accession>A0A1I1X9R7</accession>
<dbReference type="GO" id="GO:0003700">
    <property type="term" value="F:DNA-binding transcription factor activity"/>
    <property type="evidence" value="ECO:0007669"/>
    <property type="project" value="InterPro"/>
</dbReference>
<reference evidence="5 6" key="1">
    <citation type="submission" date="2016-10" db="EMBL/GenBank/DDBJ databases">
        <authorList>
            <person name="Varghese N."/>
            <person name="Submissions S."/>
        </authorList>
    </citation>
    <scope>NUCLEOTIDE SEQUENCE [LARGE SCALE GENOMIC DNA]</scope>
    <source>
        <strain evidence="6">YIM D21,KCTC 23444,ACCC 10710</strain>
    </source>
</reference>
<dbReference type="InterPro" id="IPR036388">
    <property type="entry name" value="WH-like_DNA-bd_sf"/>
</dbReference>
<evidence type="ECO:0000313" key="5">
    <source>
        <dbReference type="EMBL" id="SFE04077.1"/>
    </source>
</evidence>
<evidence type="ECO:0000313" key="6">
    <source>
        <dbReference type="Proteomes" id="UP000325289"/>
    </source>
</evidence>
<name>A0A1I1X9R7_9RHOB</name>
<proteinExistence type="predicted"/>
<keyword evidence="6" id="KW-1185">Reference proteome</keyword>
<dbReference type="SMART" id="SM00345">
    <property type="entry name" value="HTH_GNTR"/>
    <property type="match status" value="1"/>
</dbReference>
<organism evidence="5 6">
    <name type="scientific">Roseivivax sediminis</name>
    <dbReference type="NCBI Taxonomy" id="936889"/>
    <lineage>
        <taxon>Bacteria</taxon>
        <taxon>Pseudomonadati</taxon>
        <taxon>Pseudomonadota</taxon>
        <taxon>Alphaproteobacteria</taxon>
        <taxon>Rhodobacterales</taxon>
        <taxon>Roseobacteraceae</taxon>
        <taxon>Roseivivax</taxon>
    </lineage>
</organism>
<dbReference type="InterPro" id="IPR036390">
    <property type="entry name" value="WH_DNA-bd_sf"/>
</dbReference>
<keyword evidence="2 5" id="KW-0238">DNA-binding</keyword>